<comment type="caution">
    <text evidence="1">The sequence shown here is derived from an EMBL/GenBank/DDBJ whole genome shotgun (WGS) entry which is preliminary data.</text>
</comment>
<proteinExistence type="predicted"/>
<protein>
    <recommendedName>
        <fullName evidence="3">LysM domain-containing protein</fullName>
    </recommendedName>
</protein>
<sequence>MKRLSLFLFFLFLIFIVYYDMNVGTLPTVNEPSVKESINSVEEKTKPSIPFHEVKVSEGDTVLSITEKLHSGLPAPIDKIIEDFELLNENIKAESIIIGETYLFPDYTQ</sequence>
<dbReference type="RefSeq" id="WP_307342892.1">
    <property type="nucleotide sequence ID" value="NZ_JAUSUD010000013.1"/>
</dbReference>
<gene>
    <name evidence="1" type="ORF">J2S19_002910</name>
</gene>
<dbReference type="EMBL" id="JAUSUD010000013">
    <property type="protein sequence ID" value="MDQ0231627.1"/>
    <property type="molecule type" value="Genomic_DNA"/>
</dbReference>
<organism evidence="1 2">
    <name type="scientific">Metabacillus malikii</name>
    <dbReference type="NCBI Taxonomy" id="1504265"/>
    <lineage>
        <taxon>Bacteria</taxon>
        <taxon>Bacillati</taxon>
        <taxon>Bacillota</taxon>
        <taxon>Bacilli</taxon>
        <taxon>Bacillales</taxon>
        <taxon>Bacillaceae</taxon>
        <taxon>Metabacillus</taxon>
    </lineage>
</organism>
<reference evidence="1 2" key="1">
    <citation type="submission" date="2023-07" db="EMBL/GenBank/DDBJ databases">
        <title>Genomic Encyclopedia of Type Strains, Phase IV (KMG-IV): sequencing the most valuable type-strain genomes for metagenomic binning, comparative biology and taxonomic classification.</title>
        <authorList>
            <person name="Goeker M."/>
        </authorList>
    </citation>
    <scope>NUCLEOTIDE SEQUENCE [LARGE SCALE GENOMIC DNA]</scope>
    <source>
        <strain evidence="1 2">DSM 29005</strain>
    </source>
</reference>
<evidence type="ECO:0000313" key="1">
    <source>
        <dbReference type="EMBL" id="MDQ0231627.1"/>
    </source>
</evidence>
<dbReference type="Proteomes" id="UP001234495">
    <property type="component" value="Unassembled WGS sequence"/>
</dbReference>
<evidence type="ECO:0008006" key="3">
    <source>
        <dbReference type="Google" id="ProtNLM"/>
    </source>
</evidence>
<evidence type="ECO:0000313" key="2">
    <source>
        <dbReference type="Proteomes" id="UP001234495"/>
    </source>
</evidence>
<name>A0ABT9ZH60_9BACI</name>
<accession>A0ABT9ZH60</accession>
<keyword evidence="2" id="KW-1185">Reference proteome</keyword>